<keyword evidence="6" id="KW-0732">Signal</keyword>
<keyword evidence="4" id="KW-0410">Iron transport</keyword>
<keyword evidence="2 12" id="KW-0813">Transport</keyword>
<evidence type="ECO:0000256" key="7">
    <source>
        <dbReference type="ARBA" id="ARBA00023004"/>
    </source>
</evidence>
<feature type="domain" description="TonB-dependent receptor-like beta-barrel" evidence="13">
    <location>
        <begin position="20"/>
        <end position="388"/>
    </location>
</feature>
<evidence type="ECO:0000259" key="13">
    <source>
        <dbReference type="Pfam" id="PF00593"/>
    </source>
</evidence>
<dbReference type="PANTHER" id="PTHR32552:SF68">
    <property type="entry name" value="FERRICHROME OUTER MEMBRANE TRANSPORTER_PHAGE RECEPTOR"/>
    <property type="match status" value="1"/>
</dbReference>
<evidence type="ECO:0000256" key="4">
    <source>
        <dbReference type="ARBA" id="ARBA00022496"/>
    </source>
</evidence>
<keyword evidence="15" id="KW-1185">Reference proteome</keyword>
<evidence type="ECO:0000256" key="6">
    <source>
        <dbReference type="ARBA" id="ARBA00022729"/>
    </source>
</evidence>
<evidence type="ECO:0000256" key="5">
    <source>
        <dbReference type="ARBA" id="ARBA00022692"/>
    </source>
</evidence>
<sequence length="425" mass="48008">MRNRFLARFFDTYNLDITPSPQFDASALRSDNRTLDRNLFYQRSDHDVYATNLDLTGKLDLWGTKHEILVGFDYYRSSEKYHARGDYETGDPALAIDMFNPRYNLDTALFDKDRLTPPLYSRAEEEWFGVYFQEHIVLWEKLHILGGGRHDWATTGRGYSDTSYAAADRDRRNRKDQEFSPRVGILYQPWSWLSVYGNWAKSFGSNNNIPGIGSVTPETGEQFEAGVKTELFDGRLTATLAFYNINKENILTPDLSTPDPTDVNTIGKARSKGMELDIAGRITDYISLIGNYAYTDAEITKDNEGNQGHRLPNVPYNSGSLWLKYDVNGFDSPDGLSLGIGVFAAGQRDGDNENTFKMPGYVRLDAAAAYRWTMGPSRVTAQLNLRNLLDKAYYESTDPFTNVAPRLAVVPAAPFTVIGSVRVEF</sequence>
<dbReference type="Gene3D" id="2.40.170.20">
    <property type="entry name" value="TonB-dependent receptor, beta-barrel domain"/>
    <property type="match status" value="1"/>
</dbReference>
<evidence type="ECO:0000256" key="8">
    <source>
        <dbReference type="ARBA" id="ARBA00023065"/>
    </source>
</evidence>
<accession>A0ABN8X714</accession>
<keyword evidence="5 12" id="KW-0812">Transmembrane</keyword>
<proteinExistence type="inferred from homology"/>
<keyword evidence="11 12" id="KW-0998">Cell outer membrane</keyword>
<evidence type="ECO:0000313" key="15">
    <source>
        <dbReference type="Proteomes" id="UP001162030"/>
    </source>
</evidence>
<evidence type="ECO:0000256" key="11">
    <source>
        <dbReference type="ARBA" id="ARBA00023237"/>
    </source>
</evidence>
<evidence type="ECO:0000256" key="1">
    <source>
        <dbReference type="ARBA" id="ARBA00004571"/>
    </source>
</evidence>
<evidence type="ECO:0000256" key="9">
    <source>
        <dbReference type="ARBA" id="ARBA00023077"/>
    </source>
</evidence>
<evidence type="ECO:0000256" key="3">
    <source>
        <dbReference type="ARBA" id="ARBA00022452"/>
    </source>
</evidence>
<evidence type="ECO:0000256" key="12">
    <source>
        <dbReference type="PROSITE-ProRule" id="PRU01360"/>
    </source>
</evidence>
<name>A0ABN8X714_9GAMM</name>
<protein>
    <submittedName>
        <fullName evidence="14">Iron complex outermembrane recepter protein</fullName>
    </submittedName>
</protein>
<evidence type="ECO:0000313" key="14">
    <source>
        <dbReference type="EMBL" id="CAI8820410.1"/>
    </source>
</evidence>
<keyword evidence="10 12" id="KW-0472">Membrane</keyword>
<keyword evidence="7" id="KW-0408">Iron</keyword>
<evidence type="ECO:0000256" key="2">
    <source>
        <dbReference type="ARBA" id="ARBA00022448"/>
    </source>
</evidence>
<keyword evidence="9" id="KW-0798">TonB box</keyword>
<dbReference type="InterPro" id="IPR036942">
    <property type="entry name" value="Beta-barrel_TonB_sf"/>
</dbReference>
<comment type="similarity">
    <text evidence="12">Belongs to the TonB-dependent receptor family.</text>
</comment>
<evidence type="ECO:0000256" key="10">
    <source>
        <dbReference type="ARBA" id="ARBA00023136"/>
    </source>
</evidence>
<dbReference type="RefSeq" id="WP_156912728.1">
    <property type="nucleotide sequence ID" value="NZ_OX458333.1"/>
</dbReference>
<dbReference type="PROSITE" id="PS52016">
    <property type="entry name" value="TONB_DEPENDENT_REC_3"/>
    <property type="match status" value="1"/>
</dbReference>
<dbReference type="Pfam" id="PF00593">
    <property type="entry name" value="TonB_dep_Rec_b-barrel"/>
    <property type="match status" value="1"/>
</dbReference>
<organism evidence="14 15">
    <name type="scientific">Methylocaldum szegediense</name>
    <dbReference type="NCBI Taxonomy" id="73780"/>
    <lineage>
        <taxon>Bacteria</taxon>
        <taxon>Pseudomonadati</taxon>
        <taxon>Pseudomonadota</taxon>
        <taxon>Gammaproteobacteria</taxon>
        <taxon>Methylococcales</taxon>
        <taxon>Methylococcaceae</taxon>
        <taxon>Methylocaldum</taxon>
    </lineage>
</organism>
<dbReference type="PANTHER" id="PTHR32552">
    <property type="entry name" value="FERRICHROME IRON RECEPTOR-RELATED"/>
    <property type="match status" value="1"/>
</dbReference>
<dbReference type="EMBL" id="OX458333">
    <property type="protein sequence ID" value="CAI8820410.1"/>
    <property type="molecule type" value="Genomic_DNA"/>
</dbReference>
<reference evidence="14 15" key="1">
    <citation type="submission" date="2023-03" db="EMBL/GenBank/DDBJ databases">
        <authorList>
            <person name="Pearce D."/>
        </authorList>
    </citation>
    <scope>NUCLEOTIDE SEQUENCE [LARGE SCALE GENOMIC DNA]</scope>
    <source>
        <strain evidence="14">Msz</strain>
    </source>
</reference>
<dbReference type="InterPro" id="IPR000531">
    <property type="entry name" value="Beta-barrel_TonB"/>
</dbReference>
<dbReference type="Proteomes" id="UP001162030">
    <property type="component" value="Chromosome"/>
</dbReference>
<dbReference type="InterPro" id="IPR039426">
    <property type="entry name" value="TonB-dep_rcpt-like"/>
</dbReference>
<comment type="subcellular location">
    <subcellularLocation>
        <location evidence="1 12">Cell outer membrane</location>
        <topology evidence="1 12">Multi-pass membrane protein</topology>
    </subcellularLocation>
</comment>
<keyword evidence="8" id="KW-0406">Ion transport</keyword>
<dbReference type="SUPFAM" id="SSF56935">
    <property type="entry name" value="Porins"/>
    <property type="match status" value="1"/>
</dbReference>
<keyword evidence="3 12" id="KW-1134">Transmembrane beta strand</keyword>
<gene>
    <name evidence="14" type="ORF">MSZNOR_1947</name>
</gene>